<dbReference type="GO" id="GO:0030272">
    <property type="term" value="F:5-formyltetrahydrofolate cyclo-ligase activity"/>
    <property type="evidence" value="ECO:0007669"/>
    <property type="project" value="UniProtKB-EC"/>
</dbReference>
<gene>
    <name evidence="5" type="ORF">N7Z68_11195</name>
</gene>
<keyword evidence="3 4" id="KW-0067">ATP-binding</keyword>
<evidence type="ECO:0000313" key="6">
    <source>
        <dbReference type="Proteomes" id="UP001148125"/>
    </source>
</evidence>
<dbReference type="EMBL" id="JAOTPO010000006">
    <property type="protein sequence ID" value="MDE5413948.1"/>
    <property type="molecule type" value="Genomic_DNA"/>
</dbReference>
<dbReference type="RefSeq" id="WP_275118557.1">
    <property type="nucleotide sequence ID" value="NZ_JAOTPO010000006.1"/>
</dbReference>
<dbReference type="NCBIfam" id="TIGR02727">
    <property type="entry name" value="MTHFS_bact"/>
    <property type="match status" value="1"/>
</dbReference>
<comment type="catalytic activity">
    <reaction evidence="4">
        <text>(6S)-5-formyl-5,6,7,8-tetrahydrofolate + ATP = (6R)-5,10-methenyltetrahydrofolate + ADP + phosphate</text>
        <dbReference type="Rhea" id="RHEA:10488"/>
        <dbReference type="ChEBI" id="CHEBI:30616"/>
        <dbReference type="ChEBI" id="CHEBI:43474"/>
        <dbReference type="ChEBI" id="CHEBI:57455"/>
        <dbReference type="ChEBI" id="CHEBI:57457"/>
        <dbReference type="ChEBI" id="CHEBI:456216"/>
        <dbReference type="EC" id="6.3.3.2"/>
    </reaction>
</comment>
<evidence type="ECO:0000256" key="3">
    <source>
        <dbReference type="ARBA" id="ARBA00022840"/>
    </source>
</evidence>
<sequence length="187" mass="21604">MQIKKNLRTVVKKKLKEMSAVEHKNKSEKIKEHLNLTTLWKEANTIAITISRGTEVDTYKIIENAWREGKKIVVPKTYPEKNEMVFFQINSFNELESTYFQLKEPKETVCLPKSCEDIDLILVPGVAFDRKGNRLGFGGGYYDRYLAHYKGKTCALAFEEQLVSEIPVESFDVPVQMIVTEDQVYKC</sequence>
<comment type="cofactor">
    <cofactor evidence="4">
        <name>Mg(2+)</name>
        <dbReference type="ChEBI" id="CHEBI:18420"/>
    </cofactor>
</comment>
<dbReference type="Pfam" id="PF01812">
    <property type="entry name" value="5-FTHF_cyc-lig"/>
    <property type="match status" value="1"/>
</dbReference>
<dbReference type="PIRSF" id="PIRSF006806">
    <property type="entry name" value="FTHF_cligase"/>
    <property type="match status" value="1"/>
</dbReference>
<keyword evidence="4" id="KW-0460">Magnesium</keyword>
<dbReference type="PANTHER" id="PTHR23407">
    <property type="entry name" value="ATPASE INHIBITOR/5-FORMYLTETRAHYDROFOLATE CYCLO-LIGASE"/>
    <property type="match status" value="1"/>
</dbReference>
<comment type="caution">
    <text evidence="5">The sequence shown here is derived from an EMBL/GenBank/DDBJ whole genome shotgun (WGS) entry which is preliminary data.</text>
</comment>
<proteinExistence type="inferred from homology"/>
<comment type="similarity">
    <text evidence="1 4">Belongs to the 5-formyltetrahydrofolate cyclo-ligase family.</text>
</comment>
<reference evidence="5" key="1">
    <citation type="submission" date="2024-05" db="EMBL/GenBank/DDBJ databases">
        <title>Alkalihalobacillus sp. strain MEB203 novel alkaliphilic bacterium from Lonar Lake, India.</title>
        <authorList>
            <person name="Joshi A."/>
            <person name="Thite S."/>
            <person name="Mengade P."/>
        </authorList>
    </citation>
    <scope>NUCLEOTIDE SEQUENCE</scope>
    <source>
        <strain evidence="5">MEB 203</strain>
    </source>
</reference>
<protein>
    <recommendedName>
        <fullName evidence="4">5-formyltetrahydrofolate cyclo-ligase</fullName>
        <ecNumber evidence="4">6.3.3.2</ecNumber>
    </recommendedName>
</protein>
<evidence type="ECO:0000256" key="1">
    <source>
        <dbReference type="ARBA" id="ARBA00010638"/>
    </source>
</evidence>
<dbReference type="InterPro" id="IPR024185">
    <property type="entry name" value="FTHF_cligase-like_sf"/>
</dbReference>
<evidence type="ECO:0000313" key="5">
    <source>
        <dbReference type="EMBL" id="MDE5413948.1"/>
    </source>
</evidence>
<dbReference type="Gene3D" id="3.40.50.10420">
    <property type="entry name" value="NagB/RpiA/CoA transferase-like"/>
    <property type="match status" value="1"/>
</dbReference>
<organism evidence="5 6">
    <name type="scientific">Alkalihalobacterium chitinilyticum</name>
    <dbReference type="NCBI Taxonomy" id="2980103"/>
    <lineage>
        <taxon>Bacteria</taxon>
        <taxon>Bacillati</taxon>
        <taxon>Bacillota</taxon>
        <taxon>Bacilli</taxon>
        <taxon>Bacillales</taxon>
        <taxon>Bacillaceae</taxon>
        <taxon>Alkalihalobacterium</taxon>
    </lineage>
</organism>
<accession>A0ABT5VEQ8</accession>
<keyword evidence="2 4" id="KW-0547">Nucleotide-binding</keyword>
<dbReference type="InterPro" id="IPR037171">
    <property type="entry name" value="NagB/RpiA_transferase-like"/>
</dbReference>
<keyword evidence="6" id="KW-1185">Reference proteome</keyword>
<name>A0ABT5VEQ8_9BACI</name>
<evidence type="ECO:0000256" key="4">
    <source>
        <dbReference type="RuleBase" id="RU361279"/>
    </source>
</evidence>
<dbReference type="PANTHER" id="PTHR23407:SF1">
    <property type="entry name" value="5-FORMYLTETRAHYDROFOLATE CYCLO-LIGASE"/>
    <property type="match status" value="1"/>
</dbReference>
<dbReference type="Proteomes" id="UP001148125">
    <property type="component" value="Unassembled WGS sequence"/>
</dbReference>
<dbReference type="SUPFAM" id="SSF100950">
    <property type="entry name" value="NagB/RpiA/CoA transferase-like"/>
    <property type="match status" value="1"/>
</dbReference>
<evidence type="ECO:0000256" key="2">
    <source>
        <dbReference type="ARBA" id="ARBA00022741"/>
    </source>
</evidence>
<keyword evidence="4" id="KW-0479">Metal-binding</keyword>
<dbReference type="InterPro" id="IPR002698">
    <property type="entry name" value="FTHF_cligase"/>
</dbReference>
<keyword evidence="5" id="KW-0436">Ligase</keyword>
<dbReference type="EC" id="6.3.3.2" evidence="4"/>